<geneLocation type="plasmid" evidence="3">
    <name>pne_5</name>
</geneLocation>
<accession>A0A7D7QJW9</accession>
<keyword evidence="2" id="KW-0614">Plasmid</keyword>
<dbReference type="Pfam" id="PF01850">
    <property type="entry name" value="PIN"/>
    <property type="match status" value="1"/>
</dbReference>
<dbReference type="EMBL" id="CP054697">
    <property type="protein sequence ID" value="QMS86505.1"/>
    <property type="molecule type" value="Genomic_DNA"/>
</dbReference>
<proteinExistence type="predicted"/>
<evidence type="ECO:0000313" key="3">
    <source>
        <dbReference type="Proteomes" id="UP000514713"/>
    </source>
</evidence>
<gene>
    <name evidence="2" type="ORF">HUN01_02580</name>
</gene>
<dbReference type="SUPFAM" id="SSF88723">
    <property type="entry name" value="PIN domain-like"/>
    <property type="match status" value="1"/>
</dbReference>
<evidence type="ECO:0000313" key="2">
    <source>
        <dbReference type="EMBL" id="QMS86505.1"/>
    </source>
</evidence>
<dbReference type="Gene3D" id="3.40.50.1010">
    <property type="entry name" value="5'-nuclease"/>
    <property type="match status" value="1"/>
</dbReference>
<protein>
    <submittedName>
        <fullName evidence="2">PIN domain-containing protein</fullName>
    </submittedName>
</protein>
<dbReference type="KEGG" id="ned:HUN01_02580"/>
<sequence>MILADTGFFVAIASTKDRYHSLAIAGLETINEPIITTYPVITETCYLLLREAGSKVPPRFLRNFIESKDLTIFNLEIIHLQRIAELMETYSDIPMDFADASLVVLAEHLGEGRILSSDRRDFSIYRWQNSRRFSNLMFADS</sequence>
<feature type="domain" description="PIN" evidence="1">
    <location>
        <begin position="2"/>
        <end position="123"/>
    </location>
</feature>
<reference evidence="3" key="1">
    <citation type="submission" date="2020-06" db="EMBL/GenBank/DDBJ databases">
        <title>Nostoc edaphicum CCNP1411 genome.</title>
        <authorList>
            <person name="Fidor A."/>
            <person name="Grabski M."/>
            <person name="Gawor J."/>
            <person name="Gromadka R."/>
            <person name="Wegrzyn G."/>
            <person name="Mazur-Marzec H."/>
        </authorList>
    </citation>
    <scope>NUCLEOTIDE SEQUENCE [LARGE SCALE GENOMIC DNA]</scope>
    <source>
        <strain evidence="3">CCNP1411</strain>
        <plasmid evidence="3">pne_5</plasmid>
    </source>
</reference>
<name>A0A7D7QJW9_9NOSO</name>
<dbReference type="RefSeq" id="WP_181927320.1">
    <property type="nucleotide sequence ID" value="NZ_CP054697.1"/>
</dbReference>
<dbReference type="AlphaFoldDB" id="A0A7D7QJW9"/>
<evidence type="ECO:0000259" key="1">
    <source>
        <dbReference type="Pfam" id="PF01850"/>
    </source>
</evidence>
<dbReference type="Proteomes" id="UP000514713">
    <property type="component" value="Plasmid pNe_5"/>
</dbReference>
<dbReference type="InterPro" id="IPR029060">
    <property type="entry name" value="PIN-like_dom_sf"/>
</dbReference>
<organism evidence="2 3">
    <name type="scientific">Nostoc edaphicum CCNP1411</name>
    <dbReference type="NCBI Taxonomy" id="1472755"/>
    <lineage>
        <taxon>Bacteria</taxon>
        <taxon>Bacillati</taxon>
        <taxon>Cyanobacteriota</taxon>
        <taxon>Cyanophyceae</taxon>
        <taxon>Nostocales</taxon>
        <taxon>Nostocaceae</taxon>
        <taxon>Nostoc</taxon>
    </lineage>
</organism>
<dbReference type="InterPro" id="IPR002716">
    <property type="entry name" value="PIN_dom"/>
</dbReference>
<keyword evidence="3" id="KW-1185">Reference proteome</keyword>